<evidence type="ECO:0000313" key="2">
    <source>
        <dbReference type="Proteomes" id="UP000069935"/>
    </source>
</evidence>
<dbReference type="Proteomes" id="UP000069935">
    <property type="component" value="Chromosome 3"/>
</dbReference>
<dbReference type="InterPro" id="IPR012349">
    <property type="entry name" value="Split_barrel_FMN-bd"/>
</dbReference>
<name>A0AAC8W2D8_9PROT</name>
<accession>A0AAC8W2D8</accession>
<sequence>MTSLPADPTAGTATLLQTPRTRPVRLGERGSHDAALIHAIIDEAPICHVGFVDDAIKGHAAPSPMVIPTIPWRVGNELLIHGASSSRMIRRLQEGGEACVTISLIDGWVLARSAFHHSVNYRSVMLFGRPRLVAEETEKRAALDALMEKIEPGRSAKVRAPNVQELKATAVLAFAIAEASAKRRSGPPGDDPEDMAHPVWAGVVPLRLVSGEPIRDPAQDPAQAIG</sequence>
<dbReference type="Pfam" id="PF12900">
    <property type="entry name" value="Pyridox_ox_2"/>
    <property type="match status" value="1"/>
</dbReference>
<gene>
    <name evidence="1" type="ORF">AL072_21435</name>
</gene>
<reference evidence="2" key="1">
    <citation type="submission" date="2015-12" db="EMBL/GenBank/DDBJ databases">
        <title>Complete Genome Sequence of Azospirillum thiophilum BV-S.</title>
        <authorList>
            <person name="Fomenkov A."/>
            <person name="Vincze T."/>
            <person name="Grabovich M."/>
            <person name="Dubinina G."/>
            <person name="Orlova M."/>
            <person name="Belousova E."/>
            <person name="Roberts R.J."/>
        </authorList>
    </citation>
    <scope>NUCLEOTIDE SEQUENCE [LARGE SCALE GENOMIC DNA]</scope>
    <source>
        <strain evidence="2">BV-S</strain>
    </source>
</reference>
<dbReference type="SUPFAM" id="SSF50475">
    <property type="entry name" value="FMN-binding split barrel"/>
    <property type="match status" value="1"/>
</dbReference>
<proteinExistence type="predicted"/>
<dbReference type="InterPro" id="IPR024747">
    <property type="entry name" value="Pyridox_Oxase-rel"/>
</dbReference>
<dbReference type="RefSeq" id="WP_045584636.1">
    <property type="nucleotide sequence ID" value="NZ_CP012403.1"/>
</dbReference>
<evidence type="ECO:0000313" key="1">
    <source>
        <dbReference type="EMBL" id="ALG73860.1"/>
    </source>
</evidence>
<dbReference type="KEGG" id="ati:AL072_21435"/>
<dbReference type="EMBL" id="CP012403">
    <property type="protein sequence ID" value="ALG73860.1"/>
    <property type="molecule type" value="Genomic_DNA"/>
</dbReference>
<dbReference type="Gene3D" id="2.30.110.10">
    <property type="entry name" value="Electron Transport, Fmn-binding Protein, Chain A"/>
    <property type="match status" value="1"/>
</dbReference>
<dbReference type="PANTHER" id="PTHR34071:SF2">
    <property type="entry name" value="FLAVIN-NUCLEOTIDE-BINDING PROTEIN"/>
    <property type="match status" value="1"/>
</dbReference>
<dbReference type="PANTHER" id="PTHR34071">
    <property type="entry name" value="5-NITROIMIDAZOLE ANTIBIOTICS RESISTANCE PROTEIN, NIMA-FAMILY-RELATED PROTEIN-RELATED"/>
    <property type="match status" value="1"/>
</dbReference>
<evidence type="ECO:0008006" key="3">
    <source>
        <dbReference type="Google" id="ProtNLM"/>
    </source>
</evidence>
<keyword evidence="2" id="KW-1185">Reference proteome</keyword>
<dbReference type="AlphaFoldDB" id="A0AAC8W2D8"/>
<protein>
    <recommendedName>
        <fullName evidence="3">Flavin-nucleotide-binding protein</fullName>
    </recommendedName>
</protein>
<organism evidence="1 2">
    <name type="scientific">Azospirillum thiophilum</name>
    <dbReference type="NCBI Taxonomy" id="528244"/>
    <lineage>
        <taxon>Bacteria</taxon>
        <taxon>Pseudomonadati</taxon>
        <taxon>Pseudomonadota</taxon>
        <taxon>Alphaproteobacteria</taxon>
        <taxon>Rhodospirillales</taxon>
        <taxon>Azospirillaceae</taxon>
        <taxon>Azospirillum</taxon>
    </lineage>
</organism>
<reference evidence="1 2" key="2">
    <citation type="journal article" date="2016" name="Genome Announc.">
        <title>Complete Genome Sequence of a Strain of Azospirillum thiophilum Isolated from a Sulfide Spring.</title>
        <authorList>
            <person name="Fomenkov A."/>
            <person name="Vincze T."/>
            <person name="Grabovich M."/>
            <person name="Anton B.P."/>
            <person name="Dubinina G."/>
            <person name="Orlova M."/>
            <person name="Belousova E."/>
            <person name="Roberts R.J."/>
        </authorList>
    </citation>
    <scope>NUCLEOTIDE SEQUENCE [LARGE SCALE GENOMIC DNA]</scope>
    <source>
        <strain evidence="1 2">BV-S</strain>
    </source>
</reference>